<sequence>MGTSTALSVNSLLRKGLSRLKLFRKVFWRSLQLFLIGVFIINPNYCLGPSHRLLALLAETSAVVVLTNLIPCFRCYEQHQPDRSGSRVRELRNVNNGKMVSTCDNGVKRVQKRKHSADNDNVLRIIAESDSDFSESDFIDSDQEIEQESEKPESADQTPADAAPADLLPAERFAQPMHLQQGSRGINTQTLIR</sequence>
<comment type="caution">
    <text evidence="2">The sequence shown here is derived from an EMBL/GenBank/DDBJ whole genome shotgun (WGS) entry which is preliminary data.</text>
</comment>
<feature type="compositionally biased region" description="Polar residues" evidence="1">
    <location>
        <begin position="178"/>
        <end position="193"/>
    </location>
</feature>
<keyword evidence="3" id="KW-1185">Reference proteome</keyword>
<dbReference type="AlphaFoldDB" id="A0A8X7XEH3"/>
<protein>
    <submittedName>
        <fullName evidence="2">HGNAT acetyltransferase</fullName>
    </submittedName>
</protein>
<name>A0A8X7XEH3_POLSE</name>
<evidence type="ECO:0000256" key="1">
    <source>
        <dbReference type="SAM" id="MobiDB-lite"/>
    </source>
</evidence>
<evidence type="ECO:0000313" key="2">
    <source>
        <dbReference type="EMBL" id="KAG2465834.1"/>
    </source>
</evidence>
<accession>A0A8X7XEH3</accession>
<feature type="compositionally biased region" description="Acidic residues" evidence="1">
    <location>
        <begin position="134"/>
        <end position="147"/>
    </location>
</feature>
<dbReference type="EMBL" id="JAATIS010001721">
    <property type="protein sequence ID" value="KAG2465834.1"/>
    <property type="molecule type" value="Genomic_DNA"/>
</dbReference>
<proteinExistence type="predicted"/>
<feature type="region of interest" description="Disordered" evidence="1">
    <location>
        <begin position="134"/>
        <end position="193"/>
    </location>
</feature>
<dbReference type="Proteomes" id="UP000886611">
    <property type="component" value="Unassembled WGS sequence"/>
</dbReference>
<organism evidence="2 3">
    <name type="scientific">Polypterus senegalus</name>
    <name type="common">Senegal bichir</name>
    <dbReference type="NCBI Taxonomy" id="55291"/>
    <lineage>
        <taxon>Eukaryota</taxon>
        <taxon>Metazoa</taxon>
        <taxon>Chordata</taxon>
        <taxon>Craniata</taxon>
        <taxon>Vertebrata</taxon>
        <taxon>Euteleostomi</taxon>
        <taxon>Actinopterygii</taxon>
        <taxon>Polypteriformes</taxon>
        <taxon>Polypteridae</taxon>
        <taxon>Polypterus</taxon>
    </lineage>
</organism>
<feature type="non-terminal residue" evidence="2">
    <location>
        <position position="1"/>
    </location>
</feature>
<gene>
    <name evidence="2" type="primary">Hgsnat_1</name>
    <name evidence="2" type="ORF">GTO96_0016578</name>
</gene>
<reference evidence="2 3" key="1">
    <citation type="journal article" date="2021" name="Cell">
        <title>Tracing the genetic footprints of vertebrate landing in non-teleost ray-finned fishes.</title>
        <authorList>
            <person name="Bi X."/>
            <person name="Wang K."/>
            <person name="Yang L."/>
            <person name="Pan H."/>
            <person name="Jiang H."/>
            <person name="Wei Q."/>
            <person name="Fang M."/>
            <person name="Yu H."/>
            <person name="Zhu C."/>
            <person name="Cai Y."/>
            <person name="He Y."/>
            <person name="Gan X."/>
            <person name="Zeng H."/>
            <person name="Yu D."/>
            <person name="Zhu Y."/>
            <person name="Jiang H."/>
            <person name="Qiu Q."/>
            <person name="Yang H."/>
            <person name="Zhang Y.E."/>
            <person name="Wang W."/>
            <person name="Zhu M."/>
            <person name="He S."/>
            <person name="Zhang G."/>
        </authorList>
    </citation>
    <scope>NUCLEOTIDE SEQUENCE [LARGE SCALE GENOMIC DNA]</scope>
    <source>
        <strain evidence="2">Bchr_013</strain>
    </source>
</reference>
<feature type="compositionally biased region" description="Low complexity" evidence="1">
    <location>
        <begin position="159"/>
        <end position="170"/>
    </location>
</feature>
<feature type="non-terminal residue" evidence="2">
    <location>
        <position position="193"/>
    </location>
</feature>
<evidence type="ECO:0000313" key="3">
    <source>
        <dbReference type="Proteomes" id="UP000886611"/>
    </source>
</evidence>